<dbReference type="GO" id="GO:0004029">
    <property type="term" value="F:aldehyde dehydrogenase (NAD+) activity"/>
    <property type="evidence" value="ECO:0007669"/>
    <property type="project" value="UniProtKB-EC"/>
</dbReference>
<accession>A0A3S3P5E3</accession>
<evidence type="ECO:0000256" key="3">
    <source>
        <dbReference type="ARBA" id="ARBA00023027"/>
    </source>
</evidence>
<dbReference type="PROSITE" id="PS00687">
    <property type="entry name" value="ALDEHYDE_DEHYDR_GLU"/>
    <property type="match status" value="1"/>
</dbReference>
<dbReference type="EC" id="1.2.1.3" evidence="4"/>
<feature type="active site" evidence="5">
    <location>
        <position position="246"/>
    </location>
</feature>
<feature type="non-terminal residue" evidence="8">
    <location>
        <position position="1"/>
    </location>
</feature>
<keyword evidence="9" id="KW-1185">Reference proteome</keyword>
<dbReference type="AlphaFoldDB" id="A0A3S3P5E3"/>
<evidence type="ECO:0000313" key="9">
    <source>
        <dbReference type="Proteomes" id="UP000285301"/>
    </source>
</evidence>
<organism evidence="8 9">
    <name type="scientific">Dinothrombium tinctorium</name>
    <dbReference type="NCBI Taxonomy" id="1965070"/>
    <lineage>
        <taxon>Eukaryota</taxon>
        <taxon>Metazoa</taxon>
        <taxon>Ecdysozoa</taxon>
        <taxon>Arthropoda</taxon>
        <taxon>Chelicerata</taxon>
        <taxon>Arachnida</taxon>
        <taxon>Acari</taxon>
        <taxon>Acariformes</taxon>
        <taxon>Trombidiformes</taxon>
        <taxon>Prostigmata</taxon>
        <taxon>Anystina</taxon>
        <taxon>Parasitengona</taxon>
        <taxon>Trombidioidea</taxon>
        <taxon>Trombidiidae</taxon>
        <taxon>Dinothrombium</taxon>
    </lineage>
</organism>
<keyword evidence="3" id="KW-0520">NAD</keyword>
<dbReference type="InterPro" id="IPR016162">
    <property type="entry name" value="Ald_DH_N"/>
</dbReference>
<name>A0A3S3P5E3_9ACAR</name>
<dbReference type="InterPro" id="IPR016161">
    <property type="entry name" value="Ald_DH/histidinol_DH"/>
</dbReference>
<dbReference type="InterPro" id="IPR016160">
    <property type="entry name" value="Ald_DH_CS_CYS"/>
</dbReference>
<evidence type="ECO:0000256" key="6">
    <source>
        <dbReference type="RuleBase" id="RU003345"/>
    </source>
</evidence>
<gene>
    <name evidence="8" type="ORF">B4U79_06993</name>
</gene>
<dbReference type="InterPro" id="IPR015590">
    <property type="entry name" value="Aldehyde_DH_dom"/>
</dbReference>
<dbReference type="Gene3D" id="3.40.605.10">
    <property type="entry name" value="Aldehyde Dehydrogenase, Chain A, domain 1"/>
    <property type="match status" value="1"/>
</dbReference>
<evidence type="ECO:0000313" key="8">
    <source>
        <dbReference type="EMBL" id="RWS12467.1"/>
    </source>
</evidence>
<dbReference type="STRING" id="1965070.A0A3S3P5E3"/>
<dbReference type="PANTHER" id="PTHR11699">
    <property type="entry name" value="ALDEHYDE DEHYDROGENASE-RELATED"/>
    <property type="match status" value="1"/>
</dbReference>
<keyword evidence="2 6" id="KW-0560">Oxidoreductase</keyword>
<dbReference type="FunFam" id="3.40.605.10:FF:000026">
    <property type="entry name" value="Aldehyde dehydrogenase, putative"/>
    <property type="match status" value="1"/>
</dbReference>
<feature type="domain" description="Aldehyde dehydrogenase" evidence="7">
    <location>
        <begin position="7"/>
        <end position="469"/>
    </location>
</feature>
<proteinExistence type="inferred from homology"/>
<dbReference type="InterPro" id="IPR016163">
    <property type="entry name" value="Ald_DH_C"/>
</dbReference>
<dbReference type="FunFam" id="3.40.309.10:FF:000001">
    <property type="entry name" value="Mitochondrial aldehyde dehydrogenase 2"/>
    <property type="match status" value="1"/>
</dbReference>
<evidence type="ECO:0000259" key="7">
    <source>
        <dbReference type="Pfam" id="PF00171"/>
    </source>
</evidence>
<protein>
    <recommendedName>
        <fullName evidence="4">aldehyde dehydrogenase (NAD(+))</fullName>
        <ecNumber evidence="4">1.2.1.3</ecNumber>
    </recommendedName>
</protein>
<evidence type="ECO:0000256" key="2">
    <source>
        <dbReference type="ARBA" id="ARBA00023002"/>
    </source>
</evidence>
<dbReference type="InterPro" id="IPR029510">
    <property type="entry name" value="Ald_DH_CS_GLU"/>
</dbReference>
<comment type="caution">
    <text evidence="8">The sequence shown here is derived from an EMBL/GenBank/DDBJ whole genome shotgun (WGS) entry which is preliminary data.</text>
</comment>
<dbReference type="Pfam" id="PF00171">
    <property type="entry name" value="Aldedh"/>
    <property type="match status" value="1"/>
</dbReference>
<evidence type="ECO:0000256" key="1">
    <source>
        <dbReference type="ARBA" id="ARBA00009986"/>
    </source>
</evidence>
<evidence type="ECO:0000256" key="5">
    <source>
        <dbReference type="PROSITE-ProRule" id="PRU10007"/>
    </source>
</evidence>
<sequence>IFINNEWRESVSGKKFPTVNPATGEKICDVEEGDKADIDNAVKAARTAFKLGSPWRIMDASDRGRLLNRFADLIERDFEYLAKLETLDNGKPLKDSKRDINAAIKNVRYFAGYADKIHGKTIPMDGNYFAFTRIEPVGVCGLILSWNFPIMLSVMKIGPVLACGNTIVFKPAEQTPLTALYLASLIKEAGFPAGVFNCVPGYGPTVGAALVANGDVDKISFTGSVEVGKLIQREASNSNLKRILLELGGKSPLVIFDDADLDLAVKTAHFGVFFNQGQVCLAASRCFVQEGIYDKFVAKSRELAAAIVVGDPYDENTTQGPQIDEKQMNKILELIESGKNEGAKLETGGHRIGSKGYFVEPTVFSEVQGNMRIAKEEIFGPVQQILKFKTMEEVIERANATHFGLASGVFTKDMNKALTFMQGVQAGTVWVNTYLSYSAHTPFGGYKQSGFGRENGEDGLHEYCEIKTVVVSIPQKNS</sequence>
<dbReference type="Proteomes" id="UP000285301">
    <property type="component" value="Unassembled WGS sequence"/>
</dbReference>
<dbReference type="CDD" id="cd07141">
    <property type="entry name" value="ALDH_F1AB_F2_RALDH1"/>
    <property type="match status" value="1"/>
</dbReference>
<dbReference type="Gene3D" id="3.40.309.10">
    <property type="entry name" value="Aldehyde Dehydrogenase, Chain A, domain 2"/>
    <property type="match status" value="1"/>
</dbReference>
<evidence type="ECO:0000256" key="4">
    <source>
        <dbReference type="ARBA" id="ARBA00024226"/>
    </source>
</evidence>
<dbReference type="FunFam" id="3.40.605.10:FF:000029">
    <property type="entry name" value="Aldehyde dehydrogenase, mitochondrial"/>
    <property type="match status" value="1"/>
</dbReference>
<dbReference type="PROSITE" id="PS00070">
    <property type="entry name" value="ALDEHYDE_DEHYDR_CYS"/>
    <property type="match status" value="1"/>
</dbReference>
<comment type="similarity">
    <text evidence="1 6">Belongs to the aldehyde dehydrogenase family.</text>
</comment>
<dbReference type="EMBL" id="NCKU01001310">
    <property type="protein sequence ID" value="RWS12467.1"/>
    <property type="molecule type" value="Genomic_DNA"/>
</dbReference>
<reference evidence="8 9" key="1">
    <citation type="journal article" date="2018" name="Gigascience">
        <title>Genomes of trombidid mites reveal novel predicted allergens and laterally-transferred genes associated with secondary metabolism.</title>
        <authorList>
            <person name="Dong X."/>
            <person name="Chaisiri K."/>
            <person name="Xia D."/>
            <person name="Armstrong S.D."/>
            <person name="Fang Y."/>
            <person name="Donnelly M.J."/>
            <person name="Kadowaki T."/>
            <person name="McGarry J.W."/>
            <person name="Darby A.C."/>
            <person name="Makepeace B.L."/>
        </authorList>
    </citation>
    <scope>NUCLEOTIDE SEQUENCE [LARGE SCALE GENOMIC DNA]</scope>
    <source>
        <strain evidence="8">UoL-WK</strain>
    </source>
</reference>
<dbReference type="OrthoDB" id="310895at2759"/>
<dbReference type="SUPFAM" id="SSF53720">
    <property type="entry name" value="ALDH-like"/>
    <property type="match status" value="1"/>
</dbReference>